<dbReference type="InterPro" id="IPR036388">
    <property type="entry name" value="WH-like_DNA-bd_sf"/>
</dbReference>
<dbReference type="AlphaFoldDB" id="N2A6I3"/>
<dbReference type="InterPro" id="IPR036390">
    <property type="entry name" value="WH_DNA-bd_sf"/>
</dbReference>
<dbReference type="CDD" id="cd05466">
    <property type="entry name" value="PBP2_LTTR_substrate"/>
    <property type="match status" value="1"/>
</dbReference>
<dbReference type="InterPro" id="IPR000847">
    <property type="entry name" value="LysR_HTH_N"/>
</dbReference>
<sequence length="291" mass="33909">MEIRQLITFVKIVQMKSFSKAAADLGYSQSALTVQIRLLEQELNTRLFDRIGKQVALTGHGKQFLSYAHNILQEVNKAKLSLANEEKLVNPLHIGTLESLCFSKFPPILKYFQKNYPDVTILITTASPEELIEMMEKNYLDLIYILDDPHYSNNWNKVMETREEIVFVTSPDAPFASNRQLLVKDLLKEPFFLTEKNANYRRTLDQFLAAQNLILTPVLEVSNTEFIIQMLRQAHAISFLPYFAVRQSVEQGELRILDVADFHTYMYGQIFYHKDKWKTKEMEEFIRLAKT</sequence>
<dbReference type="PRINTS" id="PR00039">
    <property type="entry name" value="HTHLYSR"/>
</dbReference>
<dbReference type="HOGENOM" id="CLU_039613_6_1_9"/>
<dbReference type="EMBL" id="AQFT01000124">
    <property type="protein sequence ID" value="EMZ22033.1"/>
    <property type="molecule type" value="Genomic_DNA"/>
</dbReference>
<dbReference type="GO" id="GO:0003700">
    <property type="term" value="F:DNA-binding transcription factor activity"/>
    <property type="evidence" value="ECO:0007669"/>
    <property type="project" value="InterPro"/>
</dbReference>
<dbReference type="eggNOG" id="COG0583">
    <property type="taxonomic scope" value="Bacteria"/>
</dbReference>
<dbReference type="Pfam" id="PF03466">
    <property type="entry name" value="LysR_substrate"/>
    <property type="match status" value="1"/>
</dbReference>
<dbReference type="Pfam" id="PF00126">
    <property type="entry name" value="HTH_1"/>
    <property type="match status" value="1"/>
</dbReference>
<keyword evidence="7" id="KW-1185">Reference proteome</keyword>
<feature type="domain" description="HTH lysR-type" evidence="5">
    <location>
        <begin position="1"/>
        <end position="58"/>
    </location>
</feature>
<evidence type="ECO:0000256" key="4">
    <source>
        <dbReference type="ARBA" id="ARBA00023163"/>
    </source>
</evidence>
<dbReference type="InterPro" id="IPR005119">
    <property type="entry name" value="LysR_subst-bd"/>
</dbReference>
<dbReference type="OrthoDB" id="119203at2"/>
<dbReference type="GO" id="GO:0000976">
    <property type="term" value="F:transcription cis-regulatory region binding"/>
    <property type="evidence" value="ECO:0007669"/>
    <property type="project" value="TreeGrafter"/>
</dbReference>
<name>N2A6I3_9FIRM</name>
<comment type="similarity">
    <text evidence="1">Belongs to the LysR transcriptional regulatory family.</text>
</comment>
<accession>N2A6I3</accession>
<keyword evidence="4" id="KW-0804">Transcription</keyword>
<dbReference type="Gene3D" id="1.10.10.10">
    <property type="entry name" value="Winged helix-like DNA-binding domain superfamily/Winged helix DNA-binding domain"/>
    <property type="match status" value="1"/>
</dbReference>
<dbReference type="PATRIC" id="fig|1235802.3.peg.4373"/>
<dbReference type="SUPFAM" id="SSF53850">
    <property type="entry name" value="Periplasmic binding protein-like II"/>
    <property type="match status" value="1"/>
</dbReference>
<evidence type="ECO:0000313" key="6">
    <source>
        <dbReference type="EMBL" id="EMZ22033.1"/>
    </source>
</evidence>
<dbReference type="Proteomes" id="UP000012589">
    <property type="component" value="Unassembled WGS sequence"/>
</dbReference>
<keyword evidence="2" id="KW-0805">Transcription regulation</keyword>
<evidence type="ECO:0000313" key="7">
    <source>
        <dbReference type="Proteomes" id="UP000012589"/>
    </source>
</evidence>
<gene>
    <name evidence="6" type="ORF">C823_04120</name>
</gene>
<dbReference type="STRING" id="1235802.C823_04120"/>
<comment type="caution">
    <text evidence="6">The sequence shown here is derived from an EMBL/GenBank/DDBJ whole genome shotgun (WGS) entry which is preliminary data.</text>
</comment>
<keyword evidence="3" id="KW-0238">DNA-binding</keyword>
<proteinExistence type="inferred from homology"/>
<organism evidence="6 7">
    <name type="scientific">Eubacterium plexicaudatum ASF492</name>
    <dbReference type="NCBI Taxonomy" id="1235802"/>
    <lineage>
        <taxon>Bacteria</taxon>
        <taxon>Bacillati</taxon>
        <taxon>Bacillota</taxon>
        <taxon>Clostridia</taxon>
        <taxon>Eubacteriales</taxon>
        <taxon>Eubacteriaceae</taxon>
        <taxon>Eubacterium</taxon>
    </lineage>
</organism>
<reference evidence="6 7" key="1">
    <citation type="journal article" date="2014" name="Genome Announc.">
        <title>Draft genome sequences of the altered schaedler flora, a defined bacterial community from gnotobiotic mice.</title>
        <authorList>
            <person name="Wannemuehler M.J."/>
            <person name="Overstreet A.M."/>
            <person name="Ward D.V."/>
            <person name="Phillips G.J."/>
        </authorList>
    </citation>
    <scope>NUCLEOTIDE SEQUENCE [LARGE SCALE GENOMIC DNA]</scope>
    <source>
        <strain evidence="6 7">ASF492</strain>
    </source>
</reference>
<dbReference type="FunFam" id="1.10.10.10:FF:000001">
    <property type="entry name" value="LysR family transcriptional regulator"/>
    <property type="match status" value="1"/>
</dbReference>
<dbReference type="PANTHER" id="PTHR30126:SF40">
    <property type="entry name" value="HTH-TYPE TRANSCRIPTIONAL REGULATOR GLTR"/>
    <property type="match status" value="1"/>
</dbReference>
<evidence type="ECO:0000256" key="3">
    <source>
        <dbReference type="ARBA" id="ARBA00023125"/>
    </source>
</evidence>
<dbReference type="PROSITE" id="PS50931">
    <property type="entry name" value="HTH_LYSR"/>
    <property type="match status" value="1"/>
</dbReference>
<evidence type="ECO:0000256" key="2">
    <source>
        <dbReference type="ARBA" id="ARBA00023015"/>
    </source>
</evidence>
<dbReference type="PANTHER" id="PTHR30126">
    <property type="entry name" value="HTH-TYPE TRANSCRIPTIONAL REGULATOR"/>
    <property type="match status" value="1"/>
</dbReference>
<protein>
    <recommendedName>
        <fullName evidence="5">HTH lysR-type domain-containing protein</fullName>
    </recommendedName>
</protein>
<dbReference type="Gene3D" id="3.40.190.290">
    <property type="match status" value="1"/>
</dbReference>
<evidence type="ECO:0000259" key="5">
    <source>
        <dbReference type="PROSITE" id="PS50931"/>
    </source>
</evidence>
<dbReference type="SUPFAM" id="SSF46785">
    <property type="entry name" value="Winged helix' DNA-binding domain"/>
    <property type="match status" value="1"/>
</dbReference>
<evidence type="ECO:0000256" key="1">
    <source>
        <dbReference type="ARBA" id="ARBA00009437"/>
    </source>
</evidence>